<evidence type="ECO:0000313" key="1">
    <source>
        <dbReference type="EMBL" id="SDQ15764.1"/>
    </source>
</evidence>
<proteinExistence type="predicted"/>
<dbReference type="Proteomes" id="UP000182690">
    <property type="component" value="Unassembled WGS sequence"/>
</dbReference>
<dbReference type="EMBL" id="FNKB01000001">
    <property type="protein sequence ID" value="SDQ15764.1"/>
    <property type="molecule type" value="Genomic_DNA"/>
</dbReference>
<gene>
    <name evidence="1" type="ORF">SAMN04488565_0967</name>
</gene>
<protein>
    <submittedName>
        <fullName evidence="1">Uncharacterized protein</fullName>
    </submittedName>
</protein>
<dbReference type="AlphaFoldDB" id="A0A1H0YKQ4"/>
<reference evidence="1 2" key="1">
    <citation type="submission" date="2016-10" db="EMBL/GenBank/DDBJ databases">
        <authorList>
            <person name="de Groot N.N."/>
        </authorList>
    </citation>
    <scope>NUCLEOTIDE SEQUENCE [LARGE SCALE GENOMIC DNA]</scope>
    <source>
        <strain evidence="1 2">DSM 22788</strain>
    </source>
</reference>
<organism evidence="1 2">
    <name type="scientific">Leucobacter chromiiresistens</name>
    <dbReference type="NCBI Taxonomy" id="1079994"/>
    <lineage>
        <taxon>Bacteria</taxon>
        <taxon>Bacillati</taxon>
        <taxon>Actinomycetota</taxon>
        <taxon>Actinomycetes</taxon>
        <taxon>Micrococcales</taxon>
        <taxon>Microbacteriaceae</taxon>
        <taxon>Leucobacter</taxon>
    </lineage>
</organism>
<name>A0A1H0YKQ4_9MICO</name>
<sequence>MRRYHSPVSRAGNLLSAPGEDRERCRLRVERRPRDISEERWVLEARGLQLACYRVGVRQCVQFQNTLVSIAVVIV</sequence>
<accession>A0A1H0YKQ4</accession>
<evidence type="ECO:0000313" key="2">
    <source>
        <dbReference type="Proteomes" id="UP000182690"/>
    </source>
</evidence>